<dbReference type="InterPro" id="IPR017871">
    <property type="entry name" value="ABC_transporter-like_CS"/>
</dbReference>
<dbReference type="Gene3D" id="3.40.50.300">
    <property type="entry name" value="P-loop containing nucleotide triphosphate hydrolases"/>
    <property type="match status" value="1"/>
</dbReference>
<dbReference type="Pfam" id="PF12399">
    <property type="entry name" value="BCA_ABC_TP_C"/>
    <property type="match status" value="1"/>
</dbReference>
<dbReference type="Proteomes" id="UP000280346">
    <property type="component" value="Unassembled WGS sequence"/>
</dbReference>
<dbReference type="Pfam" id="PF00005">
    <property type="entry name" value="ABC_tran"/>
    <property type="match status" value="1"/>
</dbReference>
<dbReference type="GO" id="GO:0005524">
    <property type="term" value="F:ATP binding"/>
    <property type="evidence" value="ECO:0007669"/>
    <property type="project" value="UniProtKB-KW"/>
</dbReference>
<evidence type="ECO:0000256" key="3">
    <source>
        <dbReference type="ARBA" id="ARBA00022840"/>
    </source>
</evidence>
<dbReference type="EMBL" id="RZIJ01000035">
    <property type="protein sequence ID" value="RUQ63077.1"/>
    <property type="molecule type" value="Genomic_DNA"/>
</dbReference>
<feature type="domain" description="ABC transporter" evidence="4">
    <location>
        <begin position="10"/>
        <end position="255"/>
    </location>
</feature>
<dbReference type="CDD" id="cd03219">
    <property type="entry name" value="ABC_Mj1267_LivG_branched"/>
    <property type="match status" value="1"/>
</dbReference>
<dbReference type="PANTHER" id="PTHR45772">
    <property type="entry name" value="CONSERVED COMPONENT OF ABC TRANSPORTER FOR NATURAL AMINO ACIDS-RELATED"/>
    <property type="match status" value="1"/>
</dbReference>
<dbReference type="InterPro" id="IPR032823">
    <property type="entry name" value="BCA_ABC_TP_C"/>
</dbReference>
<evidence type="ECO:0000313" key="6">
    <source>
        <dbReference type="Proteomes" id="UP000280346"/>
    </source>
</evidence>
<dbReference type="RefSeq" id="WP_127004213.1">
    <property type="nucleotide sequence ID" value="NZ_JBNPXW010000025.1"/>
</dbReference>
<dbReference type="InterPro" id="IPR051120">
    <property type="entry name" value="ABC_AA/LPS_Transport"/>
</dbReference>
<evidence type="ECO:0000256" key="2">
    <source>
        <dbReference type="ARBA" id="ARBA00022741"/>
    </source>
</evidence>
<name>A0A433J0Q2_9PROT</name>
<dbReference type="OrthoDB" id="9779872at2"/>
<dbReference type="GO" id="GO:0005886">
    <property type="term" value="C:plasma membrane"/>
    <property type="evidence" value="ECO:0007669"/>
    <property type="project" value="TreeGrafter"/>
</dbReference>
<dbReference type="InterPro" id="IPR003593">
    <property type="entry name" value="AAA+_ATPase"/>
</dbReference>
<dbReference type="GO" id="GO:0016887">
    <property type="term" value="F:ATP hydrolysis activity"/>
    <property type="evidence" value="ECO:0007669"/>
    <property type="project" value="InterPro"/>
</dbReference>
<protein>
    <submittedName>
        <fullName evidence="5">ABC transporter ATP-binding protein</fullName>
    </submittedName>
</protein>
<evidence type="ECO:0000256" key="1">
    <source>
        <dbReference type="ARBA" id="ARBA00022448"/>
    </source>
</evidence>
<evidence type="ECO:0000259" key="4">
    <source>
        <dbReference type="PROSITE" id="PS50893"/>
    </source>
</evidence>
<keyword evidence="3 5" id="KW-0067">ATP-binding</keyword>
<dbReference type="FunFam" id="3.40.50.300:FF:000421">
    <property type="entry name" value="Branched-chain amino acid ABC transporter ATP-binding protein"/>
    <property type="match status" value="1"/>
</dbReference>
<dbReference type="PANTHER" id="PTHR45772:SF9">
    <property type="entry name" value="CONSERVED COMPONENT OF ABC TRANSPORTER FOR NATURAL AMINO ACIDS"/>
    <property type="match status" value="1"/>
</dbReference>
<proteinExistence type="predicted"/>
<dbReference type="PROSITE" id="PS00211">
    <property type="entry name" value="ABC_TRANSPORTER_1"/>
    <property type="match status" value="1"/>
</dbReference>
<dbReference type="PROSITE" id="PS50893">
    <property type="entry name" value="ABC_TRANSPORTER_2"/>
    <property type="match status" value="1"/>
</dbReference>
<accession>A0A433J0Q2</accession>
<dbReference type="SMART" id="SM00382">
    <property type="entry name" value="AAA"/>
    <property type="match status" value="1"/>
</dbReference>
<reference evidence="5 6" key="1">
    <citation type="submission" date="2018-12" db="EMBL/GenBank/DDBJ databases">
        <authorList>
            <person name="Yang Y."/>
        </authorList>
    </citation>
    <scope>NUCLEOTIDE SEQUENCE [LARGE SCALE GENOMIC DNA]</scope>
    <source>
        <strain evidence="5 6">GSF71</strain>
    </source>
</reference>
<keyword evidence="2" id="KW-0547">Nucleotide-binding</keyword>
<evidence type="ECO:0000313" key="5">
    <source>
        <dbReference type="EMBL" id="RUQ63077.1"/>
    </source>
</evidence>
<comment type="caution">
    <text evidence="5">The sequence shown here is derived from an EMBL/GenBank/DDBJ whole genome shotgun (WGS) entry which is preliminary data.</text>
</comment>
<sequence length="256" mass="27231">MSAQAQKACLEVQDATRRFGGLVAVNAVSFQVKPRSVTAVIGPNGAGKTTLFNLISGALSPSSGRVLFEGVDVTAEPPEAKAARGLIRTFQLVKLFPELSAVENVKVGCHLRTRGGLLAALLRPRWARRMEAETEERARVLLELVGLAATADQPAAALSYGQARLLEVARALAAQPRLLMLDEPAAGLNADESARLATLIRRIADDGTAVLLIEHDMHLVMNTADEVVVVDFGKKIAQGAPDRIRQDPAVIAAYLG</sequence>
<dbReference type="AlphaFoldDB" id="A0A433J0Q2"/>
<dbReference type="InterPro" id="IPR003439">
    <property type="entry name" value="ABC_transporter-like_ATP-bd"/>
</dbReference>
<organism evidence="5 6">
    <name type="scientific">Azospirillum doebereinerae</name>
    <dbReference type="NCBI Taxonomy" id="92933"/>
    <lineage>
        <taxon>Bacteria</taxon>
        <taxon>Pseudomonadati</taxon>
        <taxon>Pseudomonadota</taxon>
        <taxon>Alphaproteobacteria</taxon>
        <taxon>Rhodospirillales</taxon>
        <taxon>Azospirillaceae</taxon>
        <taxon>Azospirillum</taxon>
    </lineage>
</organism>
<gene>
    <name evidence="5" type="ORF">EJ913_28135</name>
</gene>
<dbReference type="SUPFAM" id="SSF52540">
    <property type="entry name" value="P-loop containing nucleoside triphosphate hydrolases"/>
    <property type="match status" value="1"/>
</dbReference>
<dbReference type="InterPro" id="IPR027417">
    <property type="entry name" value="P-loop_NTPase"/>
</dbReference>
<keyword evidence="6" id="KW-1185">Reference proteome</keyword>
<keyword evidence="1" id="KW-0813">Transport</keyword>